<dbReference type="InterPro" id="IPR001173">
    <property type="entry name" value="Glyco_trans_2-like"/>
</dbReference>
<dbReference type="GO" id="GO:0016757">
    <property type="term" value="F:glycosyltransferase activity"/>
    <property type="evidence" value="ECO:0007669"/>
    <property type="project" value="UniProtKB-KW"/>
</dbReference>
<feature type="domain" description="Glycosyltransferase 2-like" evidence="3">
    <location>
        <begin position="12"/>
        <end position="151"/>
    </location>
</feature>
<dbReference type="Proteomes" id="UP001409291">
    <property type="component" value="Unassembled WGS sequence"/>
</dbReference>
<dbReference type="PANTHER" id="PTHR22916">
    <property type="entry name" value="GLYCOSYLTRANSFERASE"/>
    <property type="match status" value="1"/>
</dbReference>
<keyword evidence="2 4" id="KW-0808">Transferase</keyword>
<evidence type="ECO:0000259" key="3">
    <source>
        <dbReference type="Pfam" id="PF00535"/>
    </source>
</evidence>
<organism evidence="4 5">
    <name type="scientific">Sphingobacterium kitahiroshimense</name>
    <dbReference type="NCBI Taxonomy" id="470446"/>
    <lineage>
        <taxon>Bacteria</taxon>
        <taxon>Pseudomonadati</taxon>
        <taxon>Bacteroidota</taxon>
        <taxon>Sphingobacteriia</taxon>
        <taxon>Sphingobacteriales</taxon>
        <taxon>Sphingobacteriaceae</taxon>
        <taxon>Sphingobacterium</taxon>
    </lineage>
</organism>
<proteinExistence type="predicted"/>
<evidence type="ECO:0000256" key="2">
    <source>
        <dbReference type="ARBA" id="ARBA00022679"/>
    </source>
</evidence>
<keyword evidence="5" id="KW-1185">Reference proteome</keyword>
<dbReference type="Gene3D" id="3.90.550.10">
    <property type="entry name" value="Spore Coat Polysaccharide Biosynthesis Protein SpsA, Chain A"/>
    <property type="match status" value="1"/>
</dbReference>
<accession>A0ABV0C139</accession>
<name>A0ABV0C139_9SPHI</name>
<dbReference type="RefSeq" id="WP_346583675.1">
    <property type="nucleotide sequence ID" value="NZ_JBDJLH010000010.1"/>
</dbReference>
<comment type="caution">
    <text evidence="4">The sequence shown here is derived from an EMBL/GenBank/DDBJ whole genome shotgun (WGS) entry which is preliminary data.</text>
</comment>
<dbReference type="EC" id="2.4.-.-" evidence="4"/>
<evidence type="ECO:0000256" key="1">
    <source>
        <dbReference type="ARBA" id="ARBA00022676"/>
    </source>
</evidence>
<dbReference type="SUPFAM" id="SSF53448">
    <property type="entry name" value="Nucleotide-diphospho-sugar transferases"/>
    <property type="match status" value="1"/>
</dbReference>
<keyword evidence="1 4" id="KW-0328">Glycosyltransferase</keyword>
<protein>
    <submittedName>
        <fullName evidence="4">Glycosyltransferase</fullName>
        <ecNumber evidence="4">2.4.-.-</ecNumber>
    </submittedName>
</protein>
<gene>
    <name evidence="4" type="ORF">ABE541_25965</name>
</gene>
<dbReference type="EMBL" id="JBDJNQ010000025">
    <property type="protein sequence ID" value="MEN5380735.1"/>
    <property type="molecule type" value="Genomic_DNA"/>
</dbReference>
<sequence>MGKGMREQLLISIIMPVYNTEAYLDMAIRSILEQTYSNYELIIINDGSTDGSPAILAKWTETDNRIKLVSQNNEGLSAARNKGLHYATGEFIYFMDSDDYLRPDTLSSCVRSAQDFDLDLVFFDADTIRDGNTDNPVLPSFQYIRKNMPAHQVMKGSEALVKLLDHHEFFSPVWMLFIRRNLILQEKLRFEVGIIHEDELFTMMSFLVAKKVVYLPERFFSRRVRANSIMTSTFKWFNITSYLKVATQLQLYVEAHATYRAIVDRYLERMLNAAVWKSHVLPRGERFKLFYILWSRWRQYIHTRNYGVLLFKRKTR</sequence>
<dbReference type="Pfam" id="PF00535">
    <property type="entry name" value="Glycos_transf_2"/>
    <property type="match status" value="1"/>
</dbReference>
<dbReference type="InterPro" id="IPR029044">
    <property type="entry name" value="Nucleotide-diphossugar_trans"/>
</dbReference>
<reference evidence="4 5" key="1">
    <citation type="submission" date="2024-04" db="EMBL/GenBank/DDBJ databases">
        <title>WGS of bacteria from Torrens River.</title>
        <authorList>
            <person name="Wyrsch E.R."/>
            <person name="Drigo B."/>
        </authorList>
    </citation>
    <scope>NUCLEOTIDE SEQUENCE [LARGE SCALE GENOMIC DNA]</scope>
    <source>
        <strain evidence="4 5">TWI391</strain>
    </source>
</reference>
<dbReference type="CDD" id="cd00761">
    <property type="entry name" value="Glyco_tranf_GTA_type"/>
    <property type="match status" value="1"/>
</dbReference>
<evidence type="ECO:0000313" key="4">
    <source>
        <dbReference type="EMBL" id="MEN5380735.1"/>
    </source>
</evidence>
<evidence type="ECO:0000313" key="5">
    <source>
        <dbReference type="Proteomes" id="UP001409291"/>
    </source>
</evidence>
<dbReference type="PANTHER" id="PTHR22916:SF51">
    <property type="entry name" value="GLYCOSYLTRANSFERASE EPSH-RELATED"/>
    <property type="match status" value="1"/>
</dbReference>